<dbReference type="EC" id="2.7.7.65" evidence="1"/>
<dbReference type="CDD" id="cd01949">
    <property type="entry name" value="GGDEF"/>
    <property type="match status" value="1"/>
</dbReference>
<dbReference type="GO" id="GO:0052621">
    <property type="term" value="F:diguanylate cyclase activity"/>
    <property type="evidence" value="ECO:0007669"/>
    <property type="project" value="UniProtKB-EC"/>
</dbReference>
<dbReference type="GO" id="GO:1902201">
    <property type="term" value="P:negative regulation of bacterial-type flagellum-dependent cell motility"/>
    <property type="evidence" value="ECO:0007669"/>
    <property type="project" value="TreeGrafter"/>
</dbReference>
<dbReference type="PANTHER" id="PTHR45138">
    <property type="entry name" value="REGULATORY COMPONENTS OF SENSORY TRANSDUCTION SYSTEM"/>
    <property type="match status" value="1"/>
</dbReference>
<dbReference type="PANTHER" id="PTHR45138:SF9">
    <property type="entry name" value="DIGUANYLATE CYCLASE DGCM-RELATED"/>
    <property type="match status" value="1"/>
</dbReference>
<dbReference type="Proteomes" id="UP000227088">
    <property type="component" value="Unassembled WGS sequence"/>
</dbReference>
<gene>
    <name evidence="6" type="ORF">A9R00_08020</name>
</gene>
<evidence type="ECO:0000259" key="5">
    <source>
        <dbReference type="PROSITE" id="PS50887"/>
    </source>
</evidence>
<proteinExistence type="predicted"/>
<protein>
    <recommendedName>
        <fullName evidence="1">diguanylate cyclase</fullName>
        <ecNumber evidence="1">2.7.7.65</ecNumber>
    </recommendedName>
</protein>
<dbReference type="InterPro" id="IPR000160">
    <property type="entry name" value="GGDEF_dom"/>
</dbReference>
<feature type="transmembrane region" description="Helical" evidence="4">
    <location>
        <begin position="33"/>
        <end position="52"/>
    </location>
</feature>
<evidence type="ECO:0000256" key="2">
    <source>
        <dbReference type="ARBA" id="ARBA00034247"/>
    </source>
</evidence>
<dbReference type="InterPro" id="IPR050469">
    <property type="entry name" value="Diguanylate_Cyclase"/>
</dbReference>
<organism evidence="6 7">
    <name type="scientific">Oleispira antarctica</name>
    <dbReference type="NCBI Taxonomy" id="188908"/>
    <lineage>
        <taxon>Bacteria</taxon>
        <taxon>Pseudomonadati</taxon>
        <taxon>Pseudomonadota</taxon>
        <taxon>Gammaproteobacteria</taxon>
        <taxon>Oceanospirillales</taxon>
        <taxon>Oceanospirillaceae</taxon>
        <taxon>Oleispira</taxon>
    </lineage>
</organism>
<dbReference type="EMBL" id="MABE01000453">
    <property type="protein sequence ID" value="OUS40045.1"/>
    <property type="molecule type" value="Genomic_DNA"/>
</dbReference>
<comment type="caution">
    <text evidence="6">The sequence shown here is derived from an EMBL/GenBank/DDBJ whole genome shotgun (WGS) entry which is preliminary data.</text>
</comment>
<feature type="compositionally biased region" description="Basic and acidic residues" evidence="3">
    <location>
        <begin position="213"/>
        <end position="230"/>
    </location>
</feature>
<dbReference type="GO" id="GO:0005886">
    <property type="term" value="C:plasma membrane"/>
    <property type="evidence" value="ECO:0007669"/>
    <property type="project" value="TreeGrafter"/>
</dbReference>
<evidence type="ECO:0000256" key="3">
    <source>
        <dbReference type="SAM" id="MobiDB-lite"/>
    </source>
</evidence>
<reference evidence="7" key="1">
    <citation type="journal article" date="2017" name="Proc. Natl. Acad. Sci. U.S.A.">
        <title>Simulation of Deepwater Horizon oil plume reveals substrate specialization within a complex community of hydrocarbon degraders.</title>
        <authorList>
            <person name="Hu P."/>
            <person name="Dubinsky E.A."/>
            <person name="Probst A.J."/>
            <person name="Wang J."/>
            <person name="Sieber C.M.K."/>
            <person name="Tom L.M."/>
            <person name="Gardinali P."/>
            <person name="Banfield J.F."/>
            <person name="Atlas R.M."/>
            <person name="Andersen G.L."/>
        </authorList>
    </citation>
    <scope>NUCLEOTIDE SEQUENCE [LARGE SCALE GENOMIC DNA]</scope>
</reference>
<keyword evidence="4" id="KW-0812">Transmembrane</keyword>
<dbReference type="GO" id="GO:0043709">
    <property type="term" value="P:cell adhesion involved in single-species biofilm formation"/>
    <property type="evidence" value="ECO:0007669"/>
    <property type="project" value="TreeGrafter"/>
</dbReference>
<comment type="catalytic activity">
    <reaction evidence="2">
        <text>2 GTP = 3',3'-c-di-GMP + 2 diphosphate</text>
        <dbReference type="Rhea" id="RHEA:24898"/>
        <dbReference type="ChEBI" id="CHEBI:33019"/>
        <dbReference type="ChEBI" id="CHEBI:37565"/>
        <dbReference type="ChEBI" id="CHEBI:58805"/>
        <dbReference type="EC" id="2.7.7.65"/>
    </reaction>
</comment>
<keyword evidence="4" id="KW-0472">Membrane</keyword>
<feature type="non-terminal residue" evidence="6">
    <location>
        <position position="1"/>
    </location>
</feature>
<keyword evidence="4" id="KW-1133">Transmembrane helix</keyword>
<dbReference type="InterPro" id="IPR029787">
    <property type="entry name" value="Nucleotide_cyclase"/>
</dbReference>
<evidence type="ECO:0000256" key="4">
    <source>
        <dbReference type="SAM" id="Phobius"/>
    </source>
</evidence>
<dbReference type="SUPFAM" id="SSF55073">
    <property type="entry name" value="Nucleotide cyclase"/>
    <property type="match status" value="1"/>
</dbReference>
<sequence length="283" mass="31856">LLISFLPDYPQILSQYLSLQPFGQDSAHIMSQWLSPTASSALLVITSFILFIHTFIKRDRSHSVLLASMITSALICGWFDQSGISSLFSSLMACALLITLLFNSHDLAFLDELTGLPGRRALMNELKHCGKHYCIAMADIDHFKQFNDTHGHDTGDDVLRIVAQELAKVRGGGKVFRYGGEEFTLLFKRKKVEEAEPYIDIIRQNIADYPLMIRDKQTRPKEQSRKEQNKKVKKKNGSATQVQVTVSFGLAQRSAEQKPDAVMKCADQALYRAKENGRNCIAE</sequence>
<accession>A0A1Y5HZ01</accession>
<evidence type="ECO:0000313" key="7">
    <source>
        <dbReference type="Proteomes" id="UP000227088"/>
    </source>
</evidence>
<feature type="domain" description="GGDEF" evidence="5">
    <location>
        <begin position="131"/>
        <end position="283"/>
    </location>
</feature>
<feature type="region of interest" description="Disordered" evidence="3">
    <location>
        <begin position="212"/>
        <end position="239"/>
    </location>
</feature>
<dbReference type="AlphaFoldDB" id="A0A1Y5HZ01"/>
<evidence type="ECO:0000256" key="1">
    <source>
        <dbReference type="ARBA" id="ARBA00012528"/>
    </source>
</evidence>
<name>A0A1Y5HZ01_OLEAN</name>
<dbReference type="Pfam" id="PF00990">
    <property type="entry name" value="GGDEF"/>
    <property type="match status" value="2"/>
</dbReference>
<dbReference type="NCBIfam" id="TIGR00254">
    <property type="entry name" value="GGDEF"/>
    <property type="match status" value="1"/>
</dbReference>
<dbReference type="SMART" id="SM00267">
    <property type="entry name" value="GGDEF"/>
    <property type="match status" value="1"/>
</dbReference>
<dbReference type="PROSITE" id="PS50887">
    <property type="entry name" value="GGDEF"/>
    <property type="match status" value="1"/>
</dbReference>
<feature type="transmembrane region" description="Helical" evidence="4">
    <location>
        <begin position="64"/>
        <end position="81"/>
    </location>
</feature>
<dbReference type="InterPro" id="IPR043128">
    <property type="entry name" value="Rev_trsase/Diguanyl_cyclase"/>
</dbReference>
<evidence type="ECO:0000313" key="6">
    <source>
        <dbReference type="EMBL" id="OUS40045.1"/>
    </source>
</evidence>
<dbReference type="Gene3D" id="3.30.70.270">
    <property type="match status" value="1"/>
</dbReference>